<dbReference type="Proteomes" id="UP001446871">
    <property type="component" value="Unassembled WGS sequence"/>
</dbReference>
<evidence type="ECO:0000313" key="2">
    <source>
        <dbReference type="EMBL" id="KAK8067563.1"/>
    </source>
</evidence>
<keyword evidence="3" id="KW-1185">Reference proteome</keyword>
<name>A0ABR1VCA1_9PEZI</name>
<evidence type="ECO:0000313" key="3">
    <source>
        <dbReference type="Proteomes" id="UP001446871"/>
    </source>
</evidence>
<dbReference type="EMBL" id="JAQQWM010000004">
    <property type="protein sequence ID" value="KAK8067563.1"/>
    <property type="molecule type" value="Genomic_DNA"/>
</dbReference>
<comment type="caution">
    <text evidence="2">The sequence shown here is derived from an EMBL/GenBank/DDBJ whole genome shotgun (WGS) entry which is preliminary data.</text>
</comment>
<gene>
    <name evidence="2" type="ORF">PG996_006675</name>
</gene>
<organism evidence="2 3">
    <name type="scientific">Apiospora saccharicola</name>
    <dbReference type="NCBI Taxonomy" id="335842"/>
    <lineage>
        <taxon>Eukaryota</taxon>
        <taxon>Fungi</taxon>
        <taxon>Dikarya</taxon>
        <taxon>Ascomycota</taxon>
        <taxon>Pezizomycotina</taxon>
        <taxon>Sordariomycetes</taxon>
        <taxon>Xylariomycetidae</taxon>
        <taxon>Amphisphaeriales</taxon>
        <taxon>Apiosporaceae</taxon>
        <taxon>Apiospora</taxon>
    </lineage>
</organism>
<accession>A0ABR1VCA1</accession>
<feature type="transmembrane region" description="Helical" evidence="1">
    <location>
        <begin position="98"/>
        <end position="121"/>
    </location>
</feature>
<reference evidence="2 3" key="1">
    <citation type="submission" date="2023-01" db="EMBL/GenBank/DDBJ databases">
        <title>Analysis of 21 Apiospora genomes using comparative genomics revels a genus with tremendous synthesis potential of carbohydrate active enzymes and secondary metabolites.</title>
        <authorList>
            <person name="Sorensen T."/>
        </authorList>
    </citation>
    <scope>NUCLEOTIDE SEQUENCE [LARGE SCALE GENOMIC DNA]</scope>
    <source>
        <strain evidence="2 3">CBS 83171</strain>
    </source>
</reference>
<keyword evidence="1" id="KW-0812">Transmembrane</keyword>
<keyword evidence="1" id="KW-1133">Transmembrane helix</keyword>
<protein>
    <submittedName>
        <fullName evidence="2">Uncharacterized protein</fullName>
    </submittedName>
</protein>
<feature type="transmembrane region" description="Helical" evidence="1">
    <location>
        <begin position="70"/>
        <end position="91"/>
    </location>
</feature>
<sequence>MARIAPLQASLMGLELLFCIVTFVLFCTAYPDNYRTRLWTIGGERGWNSNPLLRIYFYANYEEPPKIPMIWSQSLTDSALAVATLSLILCVSRMALSFYSFLMPAFGVLYDAVLAVCWYYSVNMQSSADLSDPEHISTRPWYLEKACSAISASDKDACFMGKATFYFALVSL</sequence>
<proteinExistence type="predicted"/>
<feature type="transmembrane region" description="Helical" evidence="1">
    <location>
        <begin position="12"/>
        <end position="31"/>
    </location>
</feature>
<keyword evidence="1" id="KW-0472">Membrane</keyword>
<evidence type="ECO:0000256" key="1">
    <source>
        <dbReference type="SAM" id="Phobius"/>
    </source>
</evidence>